<comment type="caution">
    <text evidence="1">The sequence shown here is derived from an EMBL/GenBank/DDBJ whole genome shotgun (WGS) entry which is preliminary data.</text>
</comment>
<proteinExistence type="predicted"/>
<protein>
    <submittedName>
        <fullName evidence="1">Uncharacterized protein</fullName>
    </submittedName>
</protein>
<dbReference type="Proteomes" id="UP000230500">
    <property type="component" value="Unassembled WGS sequence"/>
</dbReference>
<gene>
    <name evidence="1" type="ORF">CUC04_11160</name>
</gene>
<dbReference type="AlphaFoldDB" id="A0A2G9IDK8"/>
<name>A0A2G9IDK8_PREIN</name>
<reference evidence="1 2" key="1">
    <citation type="submission" date="2017-11" db="EMBL/GenBank/DDBJ databases">
        <title>Genome sequencing of Prevotella intermedia KCOM 2069.</title>
        <authorList>
            <person name="Kook J.-K."/>
            <person name="Park S.-N."/>
            <person name="Lim Y.K."/>
        </authorList>
    </citation>
    <scope>NUCLEOTIDE SEQUENCE [LARGE SCALE GENOMIC DNA]</scope>
    <source>
        <strain evidence="1 2">KCOM 2069</strain>
    </source>
</reference>
<sequence length="84" mass="9592">MSNSRSYFFCASASPPCVAASATPKQLFTHSISPFRNHEISLQKINAFSSIFQKRRFCPAKQPLLPCKTYAFAMRNNRFWNVKA</sequence>
<evidence type="ECO:0000313" key="1">
    <source>
        <dbReference type="EMBL" id="PIN27857.1"/>
    </source>
</evidence>
<accession>A0A2G9IDK8</accession>
<dbReference type="EMBL" id="PESN01000002">
    <property type="protein sequence ID" value="PIN27857.1"/>
    <property type="molecule type" value="Genomic_DNA"/>
</dbReference>
<evidence type="ECO:0000313" key="2">
    <source>
        <dbReference type="Proteomes" id="UP000230500"/>
    </source>
</evidence>
<organism evidence="1 2">
    <name type="scientific">Prevotella intermedia</name>
    <dbReference type="NCBI Taxonomy" id="28131"/>
    <lineage>
        <taxon>Bacteria</taxon>
        <taxon>Pseudomonadati</taxon>
        <taxon>Bacteroidota</taxon>
        <taxon>Bacteroidia</taxon>
        <taxon>Bacteroidales</taxon>
        <taxon>Prevotellaceae</taxon>
        <taxon>Prevotella</taxon>
    </lineage>
</organism>